<feature type="compositionally biased region" description="Basic and acidic residues" evidence="1">
    <location>
        <begin position="102"/>
        <end position="112"/>
    </location>
</feature>
<feature type="domain" description="DUF6593" evidence="2">
    <location>
        <begin position="159"/>
        <end position="296"/>
    </location>
</feature>
<evidence type="ECO:0000313" key="4">
    <source>
        <dbReference type="Proteomes" id="UP000009131"/>
    </source>
</evidence>
<proteinExistence type="predicted"/>
<comment type="caution">
    <text evidence="3">The sequence shown here is derived from an EMBL/GenBank/DDBJ whole genome shotgun (WGS) entry which is preliminary data.</text>
</comment>
<feature type="compositionally biased region" description="Low complexity" evidence="1">
    <location>
        <begin position="58"/>
        <end position="70"/>
    </location>
</feature>
<feature type="region of interest" description="Disordered" evidence="1">
    <location>
        <begin position="1"/>
        <end position="131"/>
    </location>
</feature>
<protein>
    <recommendedName>
        <fullName evidence="2">DUF6593 domain-containing protein</fullName>
    </recommendedName>
</protein>
<accession>G7E2S8</accession>
<dbReference type="Pfam" id="PF20236">
    <property type="entry name" value="DUF6593"/>
    <property type="match status" value="1"/>
</dbReference>
<gene>
    <name evidence="3" type="primary">Mo03813</name>
    <name evidence="3" type="ORF">E5Q_03813</name>
</gene>
<organism evidence="3 4">
    <name type="scientific">Mixia osmundae (strain CBS 9802 / IAM 14324 / JCM 22182 / KY 12970)</name>
    <dbReference type="NCBI Taxonomy" id="764103"/>
    <lineage>
        <taxon>Eukaryota</taxon>
        <taxon>Fungi</taxon>
        <taxon>Dikarya</taxon>
        <taxon>Basidiomycota</taxon>
        <taxon>Pucciniomycotina</taxon>
        <taxon>Mixiomycetes</taxon>
        <taxon>Mixiales</taxon>
        <taxon>Mixiaceae</taxon>
        <taxon>Mixia</taxon>
    </lineage>
</organism>
<feature type="compositionally biased region" description="Gly residues" evidence="1">
    <location>
        <begin position="80"/>
        <end position="91"/>
    </location>
</feature>
<sequence length="303" mass="31755">MAAGPSTTEYPVKLSDEYDTLQPATASSRGMTALQAREFDMAGPPSNLKEQVRSSHNGQTGADAATTETGATHDKHMGEGVAGAAGAGAVGAGTAVAAEETVQSRDSVDKNELPPTASSAPETAAVAADTPAAPRTEWILKVWQKGSHSSGQDVVMSENGSTVLYTITTPRTGNGFSLIKGDSTRDSGASELCTVTTLANKDAEIAFPTGWKTELAKSGLYERKHVFQGFDGQEFAWAGGSTVGLDLKCVQQTSNITVATYKRGIYTSEKEATLTINIALESQLDLFVATAIAQERYEEALHS</sequence>
<dbReference type="AlphaFoldDB" id="G7E2S8"/>
<reference evidence="3 4" key="2">
    <citation type="journal article" date="2012" name="Open Biol.">
        <title>Characteristics of nucleosomes and linker DNA regions on the genome of the basidiomycete Mixia osmundae revealed by mono- and dinucleosome mapping.</title>
        <authorList>
            <person name="Nishida H."/>
            <person name="Kondo S."/>
            <person name="Matsumoto T."/>
            <person name="Suzuki Y."/>
            <person name="Yoshikawa H."/>
            <person name="Taylor T.D."/>
            <person name="Sugiyama J."/>
        </authorList>
    </citation>
    <scope>NUCLEOTIDE SEQUENCE [LARGE SCALE GENOMIC DNA]</scope>
    <source>
        <strain evidence="4">CBS 9802 / IAM 14324 / JCM 22182 / KY 12970</strain>
    </source>
</reference>
<dbReference type="HOGENOM" id="CLU_918560_0_0_1"/>
<evidence type="ECO:0000259" key="2">
    <source>
        <dbReference type="Pfam" id="PF20236"/>
    </source>
</evidence>
<reference evidence="3 4" key="1">
    <citation type="journal article" date="2011" name="J. Gen. Appl. Microbiol.">
        <title>Draft genome sequencing of the enigmatic basidiomycete Mixia osmundae.</title>
        <authorList>
            <person name="Nishida H."/>
            <person name="Nagatsuka Y."/>
            <person name="Sugiyama J."/>
        </authorList>
    </citation>
    <scope>NUCLEOTIDE SEQUENCE [LARGE SCALE GENOMIC DNA]</scope>
    <source>
        <strain evidence="4">CBS 9802 / IAM 14324 / JCM 22182 / KY 12970</strain>
    </source>
</reference>
<keyword evidence="4" id="KW-1185">Reference proteome</keyword>
<feature type="compositionally biased region" description="Low complexity" evidence="1">
    <location>
        <begin position="92"/>
        <end position="101"/>
    </location>
</feature>
<dbReference type="Proteomes" id="UP000009131">
    <property type="component" value="Unassembled WGS sequence"/>
</dbReference>
<dbReference type="EMBL" id="BABT02000112">
    <property type="protein sequence ID" value="GAA97138.1"/>
    <property type="molecule type" value="Genomic_DNA"/>
</dbReference>
<name>G7E2S8_MIXOS</name>
<feature type="compositionally biased region" description="Low complexity" evidence="1">
    <location>
        <begin position="114"/>
        <end position="131"/>
    </location>
</feature>
<dbReference type="InterPro" id="IPR046528">
    <property type="entry name" value="DUF6593"/>
</dbReference>
<dbReference type="InParanoid" id="G7E2S8"/>
<dbReference type="RefSeq" id="XP_014568887.1">
    <property type="nucleotide sequence ID" value="XM_014713401.1"/>
</dbReference>
<evidence type="ECO:0000313" key="3">
    <source>
        <dbReference type="EMBL" id="GAA97138.1"/>
    </source>
</evidence>
<evidence type="ECO:0000256" key="1">
    <source>
        <dbReference type="SAM" id="MobiDB-lite"/>
    </source>
</evidence>